<dbReference type="AlphaFoldDB" id="A0AAV4H737"/>
<organism evidence="1 2">
    <name type="scientific">Elysia marginata</name>
    <dbReference type="NCBI Taxonomy" id="1093978"/>
    <lineage>
        <taxon>Eukaryota</taxon>
        <taxon>Metazoa</taxon>
        <taxon>Spiralia</taxon>
        <taxon>Lophotrochozoa</taxon>
        <taxon>Mollusca</taxon>
        <taxon>Gastropoda</taxon>
        <taxon>Heterobranchia</taxon>
        <taxon>Euthyneura</taxon>
        <taxon>Panpulmonata</taxon>
        <taxon>Sacoglossa</taxon>
        <taxon>Placobranchoidea</taxon>
        <taxon>Plakobranchidae</taxon>
        <taxon>Elysia</taxon>
    </lineage>
</organism>
<accession>A0AAV4H737</accession>
<evidence type="ECO:0000313" key="1">
    <source>
        <dbReference type="EMBL" id="GFR93718.1"/>
    </source>
</evidence>
<keyword evidence="2" id="KW-1185">Reference proteome</keyword>
<proteinExistence type="predicted"/>
<dbReference type="Proteomes" id="UP000762676">
    <property type="component" value="Unassembled WGS sequence"/>
</dbReference>
<reference evidence="1 2" key="1">
    <citation type="journal article" date="2021" name="Elife">
        <title>Chloroplast acquisition without the gene transfer in kleptoplastic sea slugs, Plakobranchus ocellatus.</title>
        <authorList>
            <person name="Maeda T."/>
            <person name="Takahashi S."/>
            <person name="Yoshida T."/>
            <person name="Shimamura S."/>
            <person name="Takaki Y."/>
            <person name="Nagai Y."/>
            <person name="Toyoda A."/>
            <person name="Suzuki Y."/>
            <person name="Arimoto A."/>
            <person name="Ishii H."/>
            <person name="Satoh N."/>
            <person name="Nishiyama T."/>
            <person name="Hasebe M."/>
            <person name="Maruyama T."/>
            <person name="Minagawa J."/>
            <person name="Obokata J."/>
            <person name="Shigenobu S."/>
        </authorList>
    </citation>
    <scope>NUCLEOTIDE SEQUENCE [LARGE SCALE GENOMIC DNA]</scope>
</reference>
<dbReference type="EMBL" id="BMAT01008855">
    <property type="protein sequence ID" value="GFR93718.1"/>
    <property type="molecule type" value="Genomic_DNA"/>
</dbReference>
<evidence type="ECO:0000313" key="2">
    <source>
        <dbReference type="Proteomes" id="UP000762676"/>
    </source>
</evidence>
<comment type="caution">
    <text evidence="1">The sequence shown here is derived from an EMBL/GenBank/DDBJ whole genome shotgun (WGS) entry which is preliminary data.</text>
</comment>
<protein>
    <submittedName>
        <fullName evidence="1">Uncharacterized protein</fullName>
    </submittedName>
</protein>
<gene>
    <name evidence="1" type="ORF">ElyMa_004385000</name>
</gene>
<sequence>MLSKPRHPASHQVPNFAQALVDLKTINLSLPGTIKEQYRQCELDRRYCTLTVPGRPAPTLRTLTPLAIRRSWEDEGQGSAQL</sequence>
<name>A0AAV4H737_9GAST</name>